<dbReference type="PANTHER" id="PTHR43603:SF1">
    <property type="entry name" value="ZINC-REGULATED GTPASE METALLOPROTEIN ACTIVATOR 1"/>
    <property type="match status" value="1"/>
</dbReference>
<dbReference type="InterPro" id="IPR051927">
    <property type="entry name" value="Zn_Chap_cDPG_Synth"/>
</dbReference>
<dbReference type="PANTHER" id="PTHR43603">
    <property type="entry name" value="COBW DOMAIN-CONTAINING PROTEIN DDB_G0274527"/>
    <property type="match status" value="1"/>
</dbReference>
<feature type="compositionally biased region" description="Acidic residues" evidence="1">
    <location>
        <begin position="346"/>
        <end position="373"/>
    </location>
</feature>
<dbReference type="EMBL" id="LT598482">
    <property type="protein sequence ID" value="SCU87416.1"/>
    <property type="molecule type" value="Genomic_DNA"/>
</dbReference>
<dbReference type="Gene3D" id="3.40.50.300">
    <property type="entry name" value="P-loop containing nucleotide triphosphate hydrolases"/>
    <property type="match status" value="1"/>
</dbReference>
<dbReference type="OrthoDB" id="272672at2759"/>
<dbReference type="SUPFAM" id="SSF90002">
    <property type="entry name" value="Hypothetical protein YjiA, C-terminal domain"/>
    <property type="match status" value="1"/>
</dbReference>
<reference evidence="4" key="1">
    <citation type="submission" date="2016-03" db="EMBL/GenBank/DDBJ databases">
        <authorList>
            <person name="Devillers Hugo."/>
        </authorList>
    </citation>
    <scope>NUCLEOTIDE SEQUENCE [LARGE SCALE GENOMIC DNA]</scope>
</reference>
<dbReference type="SMART" id="SM00833">
    <property type="entry name" value="CobW_C"/>
    <property type="match status" value="1"/>
</dbReference>
<dbReference type="SUPFAM" id="SSF52540">
    <property type="entry name" value="P-loop containing nucleoside triphosphate hydrolases"/>
    <property type="match status" value="1"/>
</dbReference>
<sequence length="530" mass="59343">MTSTKTVSKPIPITLLSGFLGSGKTTLLQKILTSDHGLKIAVIINDMAEVNIDSALIQNNRVCQKEEKLIQLQNGCICCTLRGDLLEELVGICEAGDIDYIVIESTGIAEPMQVAETFAQEFSDVLLNMPGGIAEEEEAILNKVSAMGGLQSIAKIDTCVTVIDALNFLANVNTTQFLADRWGESGQGESERTITDLLIDQIEFSDIVIVNKKSLVNKKKMQKIKNMIKALNPLCKVMTADYCDIPLDSVLNTGLYDYEKASTAAGWLQSINELSAREGFGADKKKRVLTPKPETEEYNVNNFVYRQRRPFHPERLYEMLRDKFFVIEQTGVDEVDGQDAEGGVEGNDDDDDEEIEDDDKEEEEEEEEEEELSEAQINKNRSNSPFGAVLRSKGFFWLATRFIVRGEWSSAGPMLTVKGGLPWFDISGFEDVPPEALELIKKDFEGAYGDRRNELVFIGVRINVKALTEALDTCLLNDKEFELFQKITKKNNALEADEELAKVWDDGFEDWMIFGDAGDDEPEEEQQDEK</sequence>
<dbReference type="CDD" id="cd03112">
    <property type="entry name" value="CobW-like"/>
    <property type="match status" value="1"/>
</dbReference>
<accession>A0A1G4JBI0</accession>
<dbReference type="Proteomes" id="UP000191144">
    <property type="component" value="Chromosome D"/>
</dbReference>
<evidence type="ECO:0000313" key="4">
    <source>
        <dbReference type="Proteomes" id="UP000191144"/>
    </source>
</evidence>
<dbReference type="Pfam" id="PF07683">
    <property type="entry name" value="CobW_C"/>
    <property type="match status" value="1"/>
</dbReference>
<dbReference type="InterPro" id="IPR003495">
    <property type="entry name" value="CobW/HypB/UreG_nucleotide-bd"/>
</dbReference>
<keyword evidence="4" id="KW-1185">Reference proteome</keyword>
<evidence type="ECO:0000256" key="1">
    <source>
        <dbReference type="SAM" id="MobiDB-lite"/>
    </source>
</evidence>
<gene>
    <name evidence="3" type="ORF">LAME_0D10000G</name>
</gene>
<evidence type="ECO:0000313" key="3">
    <source>
        <dbReference type="EMBL" id="SCU87416.1"/>
    </source>
</evidence>
<dbReference type="InterPro" id="IPR027417">
    <property type="entry name" value="P-loop_NTPase"/>
</dbReference>
<feature type="domain" description="CobW C-terminal" evidence="2">
    <location>
        <begin position="300"/>
        <end position="475"/>
    </location>
</feature>
<feature type="region of interest" description="Disordered" evidence="1">
    <location>
        <begin position="335"/>
        <end position="378"/>
    </location>
</feature>
<organism evidence="3 4">
    <name type="scientific">Lachancea meyersii CBS 8951</name>
    <dbReference type="NCBI Taxonomy" id="1266667"/>
    <lineage>
        <taxon>Eukaryota</taxon>
        <taxon>Fungi</taxon>
        <taxon>Dikarya</taxon>
        <taxon>Ascomycota</taxon>
        <taxon>Saccharomycotina</taxon>
        <taxon>Saccharomycetes</taxon>
        <taxon>Saccharomycetales</taxon>
        <taxon>Saccharomycetaceae</taxon>
        <taxon>Lachancea</taxon>
    </lineage>
</organism>
<dbReference type="InterPro" id="IPR011629">
    <property type="entry name" value="CobW-like_C"/>
</dbReference>
<proteinExistence type="predicted"/>
<name>A0A1G4JBI0_9SACH</name>
<dbReference type="AlphaFoldDB" id="A0A1G4JBI0"/>
<protein>
    <submittedName>
        <fullName evidence="3">LAME_0D10000g1_1</fullName>
    </submittedName>
</protein>
<evidence type="ECO:0000259" key="2">
    <source>
        <dbReference type="SMART" id="SM00833"/>
    </source>
</evidence>
<dbReference type="Pfam" id="PF02492">
    <property type="entry name" value="cobW"/>
    <property type="match status" value="2"/>
</dbReference>